<evidence type="ECO:0000259" key="5">
    <source>
        <dbReference type="PROSITE" id="PS51233"/>
    </source>
</evidence>
<dbReference type="Gene3D" id="1.10.533.10">
    <property type="entry name" value="Death Domain, Fas"/>
    <property type="match status" value="2"/>
</dbReference>
<dbReference type="PANTHER" id="PTHR46312">
    <property type="entry name" value="NACHT DOMAIN-CONTAINING PROTEIN"/>
    <property type="match status" value="1"/>
</dbReference>
<evidence type="ECO:0000256" key="2">
    <source>
        <dbReference type="ARBA" id="ARBA00022840"/>
    </source>
</evidence>
<dbReference type="InterPro" id="IPR032675">
    <property type="entry name" value="LRR_dom_sf"/>
</dbReference>
<dbReference type="SUPFAM" id="SSF52540">
    <property type="entry name" value="P-loop containing nucleoside triphosphate hydrolases"/>
    <property type="match status" value="1"/>
</dbReference>
<organism evidence="6">
    <name type="scientific">Amphimedon queenslandica</name>
    <name type="common">Sponge</name>
    <dbReference type="NCBI Taxonomy" id="400682"/>
    <lineage>
        <taxon>Eukaryota</taxon>
        <taxon>Metazoa</taxon>
        <taxon>Porifera</taxon>
        <taxon>Demospongiae</taxon>
        <taxon>Heteroscleromorpha</taxon>
        <taxon>Haplosclerida</taxon>
        <taxon>Niphatidae</taxon>
        <taxon>Amphimedon</taxon>
    </lineage>
</organism>
<protein>
    <recommendedName>
        <fullName evidence="7">NACHT domain-containing protein</fullName>
    </recommendedName>
</protein>
<dbReference type="InterPro" id="IPR001846">
    <property type="entry name" value="VWF_type-D"/>
</dbReference>
<dbReference type="Pfam" id="PF05729">
    <property type="entry name" value="NACHT"/>
    <property type="match status" value="1"/>
</dbReference>
<dbReference type="CDD" id="cd01670">
    <property type="entry name" value="Death"/>
    <property type="match status" value="1"/>
</dbReference>
<dbReference type="InterPro" id="IPR000488">
    <property type="entry name" value="Death_dom"/>
</dbReference>
<dbReference type="InterPro" id="IPR027417">
    <property type="entry name" value="P-loop_NTPase"/>
</dbReference>
<dbReference type="PANTHER" id="PTHR46312:SF2">
    <property type="entry name" value="NUCLEOTIDE-BINDING OLIGOMERIZATION DOMAIN-CONTAINING PROTEIN 2-LIKE"/>
    <property type="match status" value="1"/>
</dbReference>
<feature type="domain" description="NACHT" evidence="4">
    <location>
        <begin position="331"/>
        <end position="455"/>
    </location>
</feature>
<dbReference type="PROSITE" id="PS51233">
    <property type="entry name" value="VWFD"/>
    <property type="match status" value="1"/>
</dbReference>
<evidence type="ECO:0000256" key="1">
    <source>
        <dbReference type="ARBA" id="ARBA00022741"/>
    </source>
</evidence>
<keyword evidence="1" id="KW-0547">Nucleotide-binding</keyword>
<feature type="domain" description="Death" evidence="3">
    <location>
        <begin position="148"/>
        <end position="222"/>
    </location>
</feature>
<dbReference type="EnsemblMetazoa" id="Aqu2.1.36826_001">
    <property type="protein sequence ID" value="Aqu2.1.36826_001"/>
    <property type="gene ID" value="Aqu2.1.36826"/>
</dbReference>
<dbReference type="AlphaFoldDB" id="A0A1X7V9Y5"/>
<dbReference type="InterPro" id="IPR007111">
    <property type="entry name" value="NACHT_NTPase"/>
</dbReference>
<dbReference type="GO" id="GO:0005524">
    <property type="term" value="F:ATP binding"/>
    <property type="evidence" value="ECO:0007669"/>
    <property type="project" value="UniProtKB-KW"/>
</dbReference>
<dbReference type="SUPFAM" id="SSF47986">
    <property type="entry name" value="DEATH domain"/>
    <property type="match status" value="1"/>
</dbReference>
<dbReference type="SUPFAM" id="SSF52047">
    <property type="entry name" value="RNI-like"/>
    <property type="match status" value="1"/>
</dbReference>
<evidence type="ECO:0000259" key="3">
    <source>
        <dbReference type="PROSITE" id="PS50017"/>
    </source>
</evidence>
<dbReference type="InParanoid" id="A0A1X7V9Y5"/>
<accession>A0A1X7V9Y5</accession>
<name>A0A1X7V9Y5_AMPQE</name>
<dbReference type="Gene3D" id="3.80.10.10">
    <property type="entry name" value="Ribonuclease Inhibitor"/>
    <property type="match status" value="1"/>
</dbReference>
<reference evidence="6" key="1">
    <citation type="submission" date="2017-05" db="UniProtKB">
        <authorList>
            <consortium name="EnsemblMetazoa"/>
        </authorList>
    </citation>
    <scope>IDENTIFICATION</scope>
</reference>
<dbReference type="InterPro" id="IPR011029">
    <property type="entry name" value="DEATH-like_dom_sf"/>
</dbReference>
<keyword evidence="2" id="KW-0067">ATP-binding</keyword>
<dbReference type="GO" id="GO:0007165">
    <property type="term" value="P:signal transduction"/>
    <property type="evidence" value="ECO:0007669"/>
    <property type="project" value="InterPro"/>
</dbReference>
<evidence type="ECO:0008006" key="7">
    <source>
        <dbReference type="Google" id="ProtNLM"/>
    </source>
</evidence>
<evidence type="ECO:0000313" key="6">
    <source>
        <dbReference type="EnsemblMetazoa" id="Aqu2.1.36826_001"/>
    </source>
</evidence>
<dbReference type="eggNOG" id="KOG4291">
    <property type="taxonomic scope" value="Eukaryota"/>
</dbReference>
<sequence length="1076" mass="122550">MDRTISFDEIQDVFRLIRSVKDKWESIGAGFGIDPSTLSKVKEDEHDVKDKCLYATLNIWLHGKSSSNFHSWRTLLKVLKSEDVNEGTLAESIMAKKAGKTGFQRGPSLVRCGLTTPNHELSSHEEQRSAVILTLNHLPFLLEHLECVASKWKQIGVYLNIPQGHLDNIISTPTLLSGGPVSFLHELLTYWLRQSNPNADKLLTALKKTGEHQLSCTLKKFFDLGNHNAAINNASHSVMKTSLEPYLLEQYVRSLYKNQTIDGQQHQWPPTLEVEYINLVLITQENVLQHAHQKALIQKSGDITFITEQDEFRGKCLAFEDIMNYECNRKKVIIIEGCPGIGKTTLASKLCQEWSEKRQMLEFKLLLYIPLRSPLMRTAQSIDELLEYYGDNYTSNDVLLIKKNQGRDVVFILDGWDELRPSCRSIDMFFPGLIYGKFLPESTIVVTSRPGATIDIRRHANRIVEILGFTEDQIKQYIMSYFKTNEKAGQKLVEDLKSYPNVASTCYVAINLTIVCYVYHVSDHQLPSTLTEVYELFIIHTLKRHFKRLSDSNEIDLETIGDCDKSVNGIIKVLANMALKSLQNNDLSFTKQELINAVGVVDEEEALFDGFGLLKNVIAFEKSGTKSYYHFLHLTIHEFLAAYSVSLMTDTNRWDWLTKYLRDERFEMVLKFYCGMDKFQSHSTRILFSTQNIYGVPFTLECIYEGQWRDGCKNVAKQTSSSLSIVRPIQPYRALVYGYIMATSESQWELHWCNNAFGEQELRCLRRYLVCAPLTLAKIVLINNTALSSNIIDSLSEILKSQKELTYVAINNCHLHDSFVKEICRSIRGLQFIQVLEIVKNDKLPIKDLCAMLHTLPSLQQLKLYGNNIDKVGQDEVMFAVSEETEWDTVITAIAAKHNESDSVRFEVVNNQLIVLVNGDKIDFSEVAEQYFKNLTVLDKGNDTISATIANRITITVTENVNMLANVSVTLSDSYYGSTVGLLGLYNGKPEDDLLSRNGNTTLPSNASTEEIHYEFGLTWIIANPHDSLVTYDEFGSWSTFYRPEYKPIFEPQFNDSTLEEEAQEICGNNKLCLIV</sequence>
<dbReference type="Gene3D" id="3.40.50.300">
    <property type="entry name" value="P-loop containing nucleotide triphosphate hydrolases"/>
    <property type="match status" value="1"/>
</dbReference>
<dbReference type="PROSITE" id="PS50017">
    <property type="entry name" value="DEATH_DOMAIN"/>
    <property type="match status" value="1"/>
</dbReference>
<dbReference type="PROSITE" id="PS50837">
    <property type="entry name" value="NACHT"/>
    <property type="match status" value="1"/>
</dbReference>
<feature type="domain" description="VWFD" evidence="5">
    <location>
        <begin position="822"/>
        <end position="1029"/>
    </location>
</feature>
<evidence type="ECO:0000259" key="4">
    <source>
        <dbReference type="PROSITE" id="PS50837"/>
    </source>
</evidence>
<dbReference type="OrthoDB" id="10045365at2759"/>
<proteinExistence type="predicted"/>
<dbReference type="Pfam" id="PF00094">
    <property type="entry name" value="VWD"/>
    <property type="match status" value="1"/>
</dbReference>